<dbReference type="STRING" id="1296121.A0A1A6A100"/>
<reference evidence="3" key="3">
    <citation type="submission" date="2024-02" db="EMBL/GenBank/DDBJ databases">
        <title>Comparative genomics of Cryptococcus and Kwoniella reveals pathogenesis evolution and contrasting modes of karyotype evolution via chromosome fusion or intercentromeric recombination.</title>
        <authorList>
            <person name="Coelho M.A."/>
            <person name="David-Palma M."/>
            <person name="Shea T."/>
            <person name="Bowers K."/>
            <person name="McGinley-Smith S."/>
            <person name="Mohammad A.W."/>
            <person name="Gnirke A."/>
            <person name="Yurkov A.M."/>
            <person name="Nowrousian M."/>
            <person name="Sun S."/>
            <person name="Cuomo C.A."/>
            <person name="Heitman J."/>
        </authorList>
    </citation>
    <scope>NUCLEOTIDE SEQUENCE</scope>
    <source>
        <strain evidence="3">CBS 10117</strain>
    </source>
</reference>
<dbReference type="AlphaFoldDB" id="A0A1A6A100"/>
<dbReference type="EMBL" id="CP144536">
    <property type="protein sequence ID" value="WWC63394.1"/>
    <property type="molecule type" value="Genomic_DNA"/>
</dbReference>
<dbReference type="EMBL" id="KI894033">
    <property type="protein sequence ID" value="OBR83734.1"/>
    <property type="molecule type" value="Genomic_DNA"/>
</dbReference>
<dbReference type="RefSeq" id="XP_018261576.1">
    <property type="nucleotide sequence ID" value="XM_018409303.1"/>
</dbReference>
<evidence type="ECO:0000313" key="2">
    <source>
        <dbReference type="EMBL" id="OBR83734.1"/>
    </source>
</evidence>
<reference evidence="2" key="1">
    <citation type="submission" date="2013-07" db="EMBL/GenBank/DDBJ databases">
        <title>The Genome Sequence of Cryptococcus dejecticola CBS10117.</title>
        <authorList>
            <consortium name="The Broad Institute Genome Sequencing Platform"/>
            <person name="Cuomo C."/>
            <person name="Litvintseva A."/>
            <person name="Chen Y."/>
            <person name="Heitman J."/>
            <person name="Sun S."/>
            <person name="Springer D."/>
            <person name="Dromer F."/>
            <person name="Young S.K."/>
            <person name="Zeng Q."/>
            <person name="Gargeya S."/>
            <person name="Fitzgerald M."/>
            <person name="Abouelleil A."/>
            <person name="Alvarado L."/>
            <person name="Berlin A.M."/>
            <person name="Chapman S.B."/>
            <person name="Dewar J."/>
            <person name="Goldberg J."/>
            <person name="Griggs A."/>
            <person name="Gujja S."/>
            <person name="Hansen M."/>
            <person name="Howarth C."/>
            <person name="Imamovic A."/>
            <person name="Larimer J."/>
            <person name="McCowan C."/>
            <person name="Murphy C."/>
            <person name="Pearson M."/>
            <person name="Priest M."/>
            <person name="Roberts A."/>
            <person name="Saif S."/>
            <person name="Shea T."/>
            <person name="Sykes S."/>
            <person name="Wortman J."/>
            <person name="Nusbaum C."/>
            <person name="Birren B."/>
        </authorList>
    </citation>
    <scope>NUCLEOTIDE SEQUENCE [LARGE SCALE GENOMIC DNA]</scope>
    <source>
        <strain evidence="2">CBS 10117</strain>
    </source>
</reference>
<dbReference type="Proteomes" id="UP000078595">
    <property type="component" value="Chromosome 7"/>
</dbReference>
<evidence type="ECO:0000256" key="1">
    <source>
        <dbReference type="SAM" id="MobiDB-lite"/>
    </source>
</evidence>
<feature type="compositionally biased region" description="Low complexity" evidence="1">
    <location>
        <begin position="243"/>
        <end position="255"/>
    </location>
</feature>
<dbReference type="OrthoDB" id="294702at2759"/>
<keyword evidence="4" id="KW-1185">Reference proteome</keyword>
<reference evidence="3" key="2">
    <citation type="submission" date="2013-07" db="EMBL/GenBank/DDBJ databases">
        <authorList>
            <consortium name="The Broad Institute Genome Sequencing Platform"/>
            <person name="Cuomo C."/>
            <person name="Litvintseva A."/>
            <person name="Chen Y."/>
            <person name="Heitman J."/>
            <person name="Sun S."/>
            <person name="Springer D."/>
            <person name="Dromer F."/>
            <person name="Young S.K."/>
            <person name="Zeng Q."/>
            <person name="Gargeya S."/>
            <person name="Fitzgerald M."/>
            <person name="Abouelleil A."/>
            <person name="Alvarado L."/>
            <person name="Berlin A.M."/>
            <person name="Chapman S.B."/>
            <person name="Dewar J."/>
            <person name="Goldberg J."/>
            <person name="Griggs A."/>
            <person name="Gujja S."/>
            <person name="Hansen M."/>
            <person name="Howarth C."/>
            <person name="Imamovic A."/>
            <person name="Larimer J."/>
            <person name="McCowan C."/>
            <person name="Murphy C."/>
            <person name="Pearson M."/>
            <person name="Priest M."/>
            <person name="Roberts A."/>
            <person name="Saif S."/>
            <person name="Shea T."/>
            <person name="Sykes S."/>
            <person name="Wortman J."/>
            <person name="Nusbaum C."/>
            <person name="Birren B."/>
        </authorList>
    </citation>
    <scope>NUCLEOTIDE SEQUENCE</scope>
    <source>
        <strain evidence="3">CBS 10117</strain>
    </source>
</reference>
<feature type="compositionally biased region" description="Polar residues" evidence="1">
    <location>
        <begin position="279"/>
        <end position="291"/>
    </location>
</feature>
<dbReference type="SUPFAM" id="SSF53474">
    <property type="entry name" value="alpha/beta-Hydrolases"/>
    <property type="match status" value="1"/>
</dbReference>
<dbReference type="KEGG" id="kdj:28969713"/>
<sequence length="507" mass="56112">MTITHNPNHSPRTNIPTALSDPEGYLSLRKFNLRIPRCRRTNLPVTFSDIGAEDGIPVLYLLPSGCSRWIAAPMDPLLKIYRVRMIVIDRPGCGGTGEVPLDQRIDRSCEMIVSVLEHLKVRPANILASSAGIYYALNLLTRHASAFSTGLNPPPKLYLLSPWSPLLPPEDPDHWPFKWDWIPSPLIATQHITTPHLIKAATQAQKAYEEGLKVYETSRSFVGRWFKTISVDPSSLFSVISQSTDSAASTTATTTRFSDIRSRNSDTATATAGDDEPSKSNNMGLGQSASDILSIIRGGGGKTTKATTSTTNTMKPSLGEGTDISNPQPPPPKETLDDAEHEEEISEGSRMWGDCQDSCCVACLTQSYMSAENSQGIGQEHLICLNRGTEETGSEWLKRTIRELADTVEFAQLGEEAEEVEFDLNLGLDLGKDEKNAGGPGLDGRTKRKHSRHRKVPYKMEIEVWWGWLDDMVPRKGQLWFNKILGSYPETIDLRVHDVEDGDHTDL</sequence>
<evidence type="ECO:0000313" key="3">
    <source>
        <dbReference type="EMBL" id="WWC63394.1"/>
    </source>
</evidence>
<dbReference type="InterPro" id="IPR029058">
    <property type="entry name" value="AB_hydrolase_fold"/>
</dbReference>
<feature type="region of interest" description="Disordered" evidence="1">
    <location>
        <begin position="241"/>
        <end position="349"/>
    </location>
</feature>
<protein>
    <recommendedName>
        <fullName evidence="5">AB hydrolase-1 domain-containing protein</fullName>
    </recommendedName>
</protein>
<accession>A0A1A6A100</accession>
<dbReference type="Gene3D" id="3.40.50.1820">
    <property type="entry name" value="alpha/beta hydrolase"/>
    <property type="match status" value="1"/>
</dbReference>
<gene>
    <name evidence="2" type="ORF">I303_06014</name>
    <name evidence="3" type="ORF">I303_105994</name>
</gene>
<evidence type="ECO:0000313" key="4">
    <source>
        <dbReference type="Proteomes" id="UP000078595"/>
    </source>
</evidence>
<dbReference type="GeneID" id="28969713"/>
<evidence type="ECO:0008006" key="5">
    <source>
        <dbReference type="Google" id="ProtNLM"/>
    </source>
</evidence>
<dbReference type="VEuPathDB" id="FungiDB:I303_06014"/>
<feature type="compositionally biased region" description="Low complexity" evidence="1">
    <location>
        <begin position="303"/>
        <end position="315"/>
    </location>
</feature>
<proteinExistence type="predicted"/>
<organism evidence="2">
    <name type="scientific">Kwoniella dejecticola CBS 10117</name>
    <dbReference type="NCBI Taxonomy" id="1296121"/>
    <lineage>
        <taxon>Eukaryota</taxon>
        <taxon>Fungi</taxon>
        <taxon>Dikarya</taxon>
        <taxon>Basidiomycota</taxon>
        <taxon>Agaricomycotina</taxon>
        <taxon>Tremellomycetes</taxon>
        <taxon>Tremellales</taxon>
        <taxon>Cryptococcaceae</taxon>
        <taxon>Kwoniella</taxon>
    </lineage>
</organism>
<name>A0A1A6A100_9TREE</name>
<feature type="compositionally biased region" description="Acidic residues" evidence="1">
    <location>
        <begin position="337"/>
        <end position="346"/>
    </location>
</feature>